<evidence type="ECO:0000313" key="2">
    <source>
        <dbReference type="EMBL" id="USR80018.1"/>
    </source>
</evidence>
<dbReference type="Pfam" id="PF09754">
    <property type="entry name" value="PAC2"/>
    <property type="match status" value="1"/>
</dbReference>
<reference evidence="2" key="1">
    <citation type="submission" date="2022-06" db="EMBL/GenBank/DDBJ databases">
        <title>Complete Genome Sequence of Arcanobacterium pinnipediorum strain DSM 28752 isolated from a harbour seal.</title>
        <authorList>
            <person name="Borowiak M."/>
            <person name="Kreitlow A."/>
            <person name="Alssahen M."/>
            <person name="Malorny B."/>
            <person name="Laemmler C."/>
            <person name="Prenger-Berninghoff E."/>
            <person name="Siebert U."/>
            <person name="Ploetz M."/>
            <person name="Abdulmawjood A."/>
        </authorList>
    </citation>
    <scope>NUCLEOTIDE SEQUENCE</scope>
    <source>
        <strain evidence="2">DSM 28752</strain>
    </source>
</reference>
<accession>A0ABY5ALD6</accession>
<dbReference type="EMBL" id="CP099547">
    <property type="protein sequence ID" value="USR80018.1"/>
    <property type="molecule type" value="Genomic_DNA"/>
</dbReference>
<feature type="compositionally biased region" description="Basic and acidic residues" evidence="1">
    <location>
        <begin position="310"/>
        <end position="319"/>
    </location>
</feature>
<gene>
    <name evidence="2" type="ORF">NG665_03320</name>
</gene>
<keyword evidence="3" id="KW-1185">Reference proteome</keyword>
<name>A0ABY5ALD6_9ACTO</name>
<organism evidence="2 3">
    <name type="scientific">Arcanobacterium pinnipediorum</name>
    <dbReference type="NCBI Taxonomy" id="1503041"/>
    <lineage>
        <taxon>Bacteria</taxon>
        <taxon>Bacillati</taxon>
        <taxon>Actinomycetota</taxon>
        <taxon>Actinomycetes</taxon>
        <taxon>Actinomycetales</taxon>
        <taxon>Actinomycetaceae</taxon>
        <taxon>Arcanobacterium</taxon>
    </lineage>
</organism>
<dbReference type="RefSeq" id="WP_252673868.1">
    <property type="nucleotide sequence ID" value="NZ_CP099547.1"/>
</dbReference>
<evidence type="ECO:0000313" key="3">
    <source>
        <dbReference type="Proteomes" id="UP001056109"/>
    </source>
</evidence>
<dbReference type="SUPFAM" id="SSF159659">
    <property type="entry name" value="Cgl1923-like"/>
    <property type="match status" value="1"/>
</dbReference>
<sequence length="339" mass="37183">MPNYAIYPEQLGDLKVSTLVIGLIDHLVDPGAIGQAVNACIDLLDAVEVSAFDSDPLYDYRAQRPIVTYVDGKLASSAEPSMSLDLVTDLNGESFLFLHGTEPDFHWPRLTADVIEIIKRFGVEKIFSIHGMPAPIPHTRAADMLIRTTEHVTNSAVVYGQASHPASLADYIEYQLGQAGYPATNIRVRVPLYMSRSDMPFFSGALAVVRQLAALGGPTIPFGDLEQHEDHQRAELASIAQQDSQFAAMVSQFETDYDSTEQGFVTIHDEDGPLPTSDEIGAAVEKFLAMQNSNPLEGVQSTQEPVAKPKPKDGDVHDIRTHLKNSLAQLFNRKQDPQN</sequence>
<proteinExistence type="predicted"/>
<dbReference type="Proteomes" id="UP001056109">
    <property type="component" value="Chromosome"/>
</dbReference>
<dbReference type="InterPro" id="IPR038389">
    <property type="entry name" value="PSMG2_sf"/>
</dbReference>
<evidence type="ECO:0000256" key="1">
    <source>
        <dbReference type="SAM" id="MobiDB-lite"/>
    </source>
</evidence>
<dbReference type="InterPro" id="IPR019151">
    <property type="entry name" value="Proteasome_assmbl_chaperone_2"/>
</dbReference>
<feature type="region of interest" description="Disordered" evidence="1">
    <location>
        <begin position="296"/>
        <end position="319"/>
    </location>
</feature>
<protein>
    <submittedName>
        <fullName evidence="2">PAC2 family protein</fullName>
    </submittedName>
</protein>
<dbReference type="Gene3D" id="3.40.50.10900">
    <property type="entry name" value="PAC-like subunit"/>
    <property type="match status" value="1"/>
</dbReference>